<proteinExistence type="predicted"/>
<accession>A0A8J3YLM2</accession>
<evidence type="ECO:0000256" key="1">
    <source>
        <dbReference type="SAM" id="MobiDB-lite"/>
    </source>
</evidence>
<dbReference type="EMBL" id="BOPF01000009">
    <property type="protein sequence ID" value="GIJ46155.1"/>
    <property type="molecule type" value="Genomic_DNA"/>
</dbReference>
<reference evidence="2" key="1">
    <citation type="submission" date="2021-01" db="EMBL/GenBank/DDBJ databases">
        <title>Whole genome shotgun sequence of Virgisporangium aliadipatigenens NBRC 105644.</title>
        <authorList>
            <person name="Komaki H."/>
            <person name="Tamura T."/>
        </authorList>
    </citation>
    <scope>NUCLEOTIDE SEQUENCE</scope>
    <source>
        <strain evidence="2">NBRC 105644</strain>
    </source>
</reference>
<protein>
    <recommendedName>
        <fullName evidence="4">HEAT repeat domain-containing protein</fullName>
    </recommendedName>
</protein>
<organism evidence="2 3">
    <name type="scientific">Virgisporangium aliadipatigenens</name>
    <dbReference type="NCBI Taxonomy" id="741659"/>
    <lineage>
        <taxon>Bacteria</taxon>
        <taxon>Bacillati</taxon>
        <taxon>Actinomycetota</taxon>
        <taxon>Actinomycetes</taxon>
        <taxon>Micromonosporales</taxon>
        <taxon>Micromonosporaceae</taxon>
        <taxon>Virgisporangium</taxon>
    </lineage>
</organism>
<dbReference type="AlphaFoldDB" id="A0A8J3YLM2"/>
<comment type="caution">
    <text evidence="2">The sequence shown here is derived from an EMBL/GenBank/DDBJ whole genome shotgun (WGS) entry which is preliminary data.</text>
</comment>
<evidence type="ECO:0000313" key="3">
    <source>
        <dbReference type="Proteomes" id="UP000619260"/>
    </source>
</evidence>
<dbReference type="Proteomes" id="UP000619260">
    <property type="component" value="Unassembled WGS sequence"/>
</dbReference>
<name>A0A8J3YLM2_9ACTN</name>
<evidence type="ECO:0008006" key="4">
    <source>
        <dbReference type="Google" id="ProtNLM"/>
    </source>
</evidence>
<feature type="region of interest" description="Disordered" evidence="1">
    <location>
        <begin position="365"/>
        <end position="400"/>
    </location>
</feature>
<gene>
    <name evidence="2" type="ORF">Val02_30410</name>
</gene>
<evidence type="ECO:0000313" key="2">
    <source>
        <dbReference type="EMBL" id="GIJ46155.1"/>
    </source>
</evidence>
<sequence length="400" mass="42469">MHTSAVLPEDILARTDWTALEHACAGMTDVPKTPQILASLLSDDARVQADALGDLFGVVHHQDTIYSATPAAVEFVAAVLDHPRTGTLVRPVFGSSAPAQPLRASLLDWLTSVMTAAAESDRWGPSGGEAEVAACRAARPRAYRAASAQLADPDPTVVSAAIGTVACLLDAPDLQHHRPQVAIRLHGHALSASDRRTRIMAVLTLSAWGFDTLRMLREDSDLVVRAAAALSPAHATDPKGTRALLDLVASPADAAWCQQVFPYFGRIFPFKLLPAVIARADLDELVTALAVMLADPPNGTCAGGWGPQLRARVFPDGKPAEGMATAAQRTLQDLFSEQCFGPTARPIIFATDVRAAFSDLVPHRHERAADQEPRVPHLSRAGRRVGPAAPPAPGSRIRAS</sequence>
<feature type="compositionally biased region" description="Basic and acidic residues" evidence="1">
    <location>
        <begin position="365"/>
        <end position="375"/>
    </location>
</feature>
<keyword evidence="3" id="KW-1185">Reference proteome</keyword>